<comment type="caution">
    <text evidence="5">The sequence shown here is derived from an EMBL/GenBank/DDBJ whole genome shotgun (WGS) entry which is preliminary data.</text>
</comment>
<evidence type="ECO:0000256" key="2">
    <source>
        <dbReference type="ARBA" id="ARBA00022630"/>
    </source>
</evidence>
<evidence type="ECO:0000259" key="4">
    <source>
        <dbReference type="SMART" id="SM00903"/>
    </source>
</evidence>
<accession>A0A937XCK9</accession>
<proteinExistence type="inferred from homology"/>
<dbReference type="SMART" id="SM00903">
    <property type="entry name" value="Flavin_Reduct"/>
    <property type="match status" value="1"/>
</dbReference>
<dbReference type="AlphaFoldDB" id="A0A937XCK9"/>
<evidence type="ECO:0000256" key="3">
    <source>
        <dbReference type="ARBA" id="ARBA00038054"/>
    </source>
</evidence>
<dbReference type="Proteomes" id="UP000779900">
    <property type="component" value="Unassembled WGS sequence"/>
</dbReference>
<feature type="domain" description="Flavin reductase like" evidence="4">
    <location>
        <begin position="10"/>
        <end position="161"/>
    </location>
</feature>
<reference evidence="5" key="1">
    <citation type="submission" date="2019-03" db="EMBL/GenBank/DDBJ databases">
        <title>Lake Tanganyika Metagenome-Assembled Genomes (MAGs).</title>
        <authorList>
            <person name="Tran P."/>
        </authorList>
    </citation>
    <scope>NUCLEOTIDE SEQUENCE</scope>
    <source>
        <strain evidence="5">K_DeepCast_150m_m2_040</strain>
    </source>
</reference>
<dbReference type="Pfam" id="PF01613">
    <property type="entry name" value="Flavin_Reduct"/>
    <property type="match status" value="1"/>
</dbReference>
<comment type="cofactor">
    <cofactor evidence="1">
        <name>FMN</name>
        <dbReference type="ChEBI" id="CHEBI:58210"/>
    </cofactor>
</comment>
<name>A0A937XCK9_UNCW3</name>
<dbReference type="Gene3D" id="2.30.110.10">
    <property type="entry name" value="Electron Transport, Fmn-binding Protein, Chain A"/>
    <property type="match status" value="1"/>
</dbReference>
<gene>
    <name evidence="5" type="ORF">FJY68_02580</name>
</gene>
<dbReference type="InterPro" id="IPR052174">
    <property type="entry name" value="Flavoredoxin"/>
</dbReference>
<evidence type="ECO:0000313" key="5">
    <source>
        <dbReference type="EMBL" id="MBM3330722.1"/>
    </source>
</evidence>
<dbReference type="SUPFAM" id="SSF50475">
    <property type="entry name" value="FMN-binding split barrel"/>
    <property type="match status" value="1"/>
</dbReference>
<evidence type="ECO:0000256" key="1">
    <source>
        <dbReference type="ARBA" id="ARBA00001917"/>
    </source>
</evidence>
<protein>
    <submittedName>
        <fullName evidence="5">Flavin reductase family protein</fullName>
    </submittedName>
</protein>
<dbReference type="PANTHER" id="PTHR43567:SF1">
    <property type="entry name" value="FLAVOREDOXIN"/>
    <property type="match status" value="1"/>
</dbReference>
<keyword evidence="2" id="KW-0285">Flavoprotein</keyword>
<dbReference type="EMBL" id="VGIR01000009">
    <property type="protein sequence ID" value="MBM3330722.1"/>
    <property type="molecule type" value="Genomic_DNA"/>
</dbReference>
<dbReference type="GO" id="GO:0010181">
    <property type="term" value="F:FMN binding"/>
    <property type="evidence" value="ECO:0007669"/>
    <property type="project" value="InterPro"/>
</dbReference>
<dbReference type="InterPro" id="IPR002563">
    <property type="entry name" value="Flavin_Rdtase-like_dom"/>
</dbReference>
<sequence length="188" mass="20560">MSKARISNNVFPYPMPMTVVGAEVDGKPNFLAAAWVTRCNPNPPMVLAALGKMHHTNRGIREHREFSISIPSAAMLKLVDYAGLVSGARIDKSGLFETFSGDLKHAPMAKACGLAMECRLVQVVELTVDELFIGEIVSAYADEGILTDGKPDVRKLSPFTLTMPDNRYWAVGDELARAWSAGRELVRP</sequence>
<dbReference type="GO" id="GO:0016646">
    <property type="term" value="F:oxidoreductase activity, acting on the CH-NH group of donors, NAD or NADP as acceptor"/>
    <property type="evidence" value="ECO:0007669"/>
    <property type="project" value="UniProtKB-ARBA"/>
</dbReference>
<dbReference type="InterPro" id="IPR012349">
    <property type="entry name" value="Split_barrel_FMN-bd"/>
</dbReference>
<evidence type="ECO:0000313" key="6">
    <source>
        <dbReference type="Proteomes" id="UP000779900"/>
    </source>
</evidence>
<comment type="similarity">
    <text evidence="3">Belongs to the flavoredoxin family.</text>
</comment>
<organism evidence="5 6">
    <name type="scientific">candidate division WOR-3 bacterium</name>
    <dbReference type="NCBI Taxonomy" id="2052148"/>
    <lineage>
        <taxon>Bacteria</taxon>
        <taxon>Bacteria division WOR-3</taxon>
    </lineage>
</organism>
<dbReference type="PANTHER" id="PTHR43567">
    <property type="entry name" value="FLAVOREDOXIN-RELATED-RELATED"/>
    <property type="match status" value="1"/>
</dbReference>